<sequence length="355" mass="40805">MHELVDGIKELGLRYLMHGNTCTLPKVHDILVNERYRLVRKISQGGFGMVYSEVDLQSGTEVALKLTHTNDDYDALKGENYTYEVLAGGVGIPHVMWFGEECEYYVLVHELLGPSLEDLFDYCDQKFSLKTVLLIADQAISRIEYIHSKNVLHRDVKPSNFLMGVGRRGNILYAIDFDIRYENHPFCGTTRYASINNHNGQEQSWRDDLESLGYVLVFFALGSLPWQGLKATTDQKKQELVKHMKTSLSAEELCAGLPDAFAKYIDYTRSLRFEDKPNYAHLRQRFRRVFRSKGYKYDNIFDWTVKSFNEIHGLKDDTAVPQTRRPKGGRRKTPNVRGTLKRGRQPKSKLPVSPG</sequence>
<dbReference type="SMART" id="SM00220">
    <property type="entry name" value="S_TKc"/>
    <property type="match status" value="1"/>
</dbReference>
<feature type="domain" description="Protein kinase" evidence="3">
    <location>
        <begin position="36"/>
        <end position="290"/>
    </location>
</feature>
<keyword evidence="4" id="KW-0808">Transferase</keyword>
<dbReference type="PROSITE" id="PS00108">
    <property type="entry name" value="PROTEIN_KINASE_ST"/>
    <property type="match status" value="1"/>
</dbReference>
<evidence type="ECO:0000256" key="2">
    <source>
        <dbReference type="SAM" id="MobiDB-lite"/>
    </source>
</evidence>
<dbReference type="Proteomes" id="UP000240760">
    <property type="component" value="Unassembled WGS sequence"/>
</dbReference>
<dbReference type="Gene3D" id="1.10.510.10">
    <property type="entry name" value="Transferase(Phosphotransferase) domain 1"/>
    <property type="match status" value="1"/>
</dbReference>
<evidence type="ECO:0000313" key="5">
    <source>
        <dbReference type="Proteomes" id="UP000240760"/>
    </source>
</evidence>
<evidence type="ECO:0000313" key="4">
    <source>
        <dbReference type="EMBL" id="PTB80708.1"/>
    </source>
</evidence>
<dbReference type="PROSITE" id="PS50011">
    <property type="entry name" value="PROTEIN_KINASE_DOM"/>
    <property type="match status" value="1"/>
</dbReference>
<name>A0A2T4CGQ2_TRILO</name>
<dbReference type="AlphaFoldDB" id="A0A2T4CGQ2"/>
<dbReference type="Pfam" id="PF00069">
    <property type="entry name" value="Pkinase"/>
    <property type="match status" value="1"/>
</dbReference>
<dbReference type="InterPro" id="IPR000719">
    <property type="entry name" value="Prot_kinase_dom"/>
</dbReference>
<dbReference type="InterPro" id="IPR008271">
    <property type="entry name" value="Ser/Thr_kinase_AS"/>
</dbReference>
<reference evidence="4 5" key="1">
    <citation type="submission" date="2016-07" db="EMBL/GenBank/DDBJ databases">
        <title>Multiple horizontal gene transfer events from other fungi enriched the ability of initially mycotrophic Trichoderma (Ascomycota) to feed on dead plant biomass.</title>
        <authorList>
            <consortium name="DOE Joint Genome Institute"/>
            <person name="Aerts A."/>
            <person name="Atanasova L."/>
            <person name="Chenthamara K."/>
            <person name="Zhang J."/>
            <person name="Grujic M."/>
            <person name="Henrissat B."/>
            <person name="Kuo A."/>
            <person name="Salamov A."/>
            <person name="Lipzen A."/>
            <person name="Labutti K."/>
            <person name="Barry K."/>
            <person name="Miao Y."/>
            <person name="Rahimi M.J."/>
            <person name="Shen Q."/>
            <person name="Grigoriev I.V."/>
            <person name="Kubicek C.P."/>
            <person name="Druzhinina I.S."/>
        </authorList>
    </citation>
    <scope>NUCLEOTIDE SEQUENCE [LARGE SCALE GENOMIC DNA]</scope>
    <source>
        <strain evidence="4 5">ATCC 18648</strain>
    </source>
</reference>
<protein>
    <recommendedName>
        <fullName evidence="1">non-specific serine/threonine protein kinase</fullName>
        <ecNumber evidence="1">2.7.11.1</ecNumber>
    </recommendedName>
</protein>
<evidence type="ECO:0000259" key="3">
    <source>
        <dbReference type="PROSITE" id="PS50011"/>
    </source>
</evidence>
<accession>A0A2T4CGQ2</accession>
<dbReference type="STRING" id="983965.A0A2T4CGQ2"/>
<feature type="compositionally biased region" description="Basic residues" evidence="2">
    <location>
        <begin position="324"/>
        <end position="347"/>
    </location>
</feature>
<dbReference type="SUPFAM" id="SSF56112">
    <property type="entry name" value="Protein kinase-like (PK-like)"/>
    <property type="match status" value="1"/>
</dbReference>
<dbReference type="PANTHER" id="PTHR11909">
    <property type="entry name" value="CASEIN KINASE-RELATED"/>
    <property type="match status" value="1"/>
</dbReference>
<keyword evidence="5" id="KW-1185">Reference proteome</keyword>
<dbReference type="GO" id="GO:0005524">
    <property type="term" value="F:ATP binding"/>
    <property type="evidence" value="ECO:0007669"/>
    <property type="project" value="InterPro"/>
</dbReference>
<dbReference type="OrthoDB" id="5800476at2759"/>
<dbReference type="GO" id="GO:0004674">
    <property type="term" value="F:protein serine/threonine kinase activity"/>
    <property type="evidence" value="ECO:0007669"/>
    <property type="project" value="UniProtKB-EC"/>
</dbReference>
<dbReference type="EMBL" id="KZ679127">
    <property type="protein sequence ID" value="PTB80708.1"/>
    <property type="molecule type" value="Genomic_DNA"/>
</dbReference>
<dbReference type="CDD" id="cd14016">
    <property type="entry name" value="STKc_CK1"/>
    <property type="match status" value="1"/>
</dbReference>
<dbReference type="EC" id="2.7.11.1" evidence="1"/>
<keyword evidence="4" id="KW-0418">Kinase</keyword>
<proteinExistence type="predicted"/>
<dbReference type="InterPro" id="IPR011009">
    <property type="entry name" value="Kinase-like_dom_sf"/>
</dbReference>
<feature type="region of interest" description="Disordered" evidence="2">
    <location>
        <begin position="316"/>
        <end position="355"/>
    </location>
</feature>
<evidence type="ECO:0000256" key="1">
    <source>
        <dbReference type="ARBA" id="ARBA00012513"/>
    </source>
</evidence>
<dbReference type="InterPro" id="IPR050235">
    <property type="entry name" value="CK1_Ser-Thr_kinase"/>
</dbReference>
<organism evidence="4 5">
    <name type="scientific">Trichoderma longibrachiatum ATCC 18648</name>
    <dbReference type="NCBI Taxonomy" id="983965"/>
    <lineage>
        <taxon>Eukaryota</taxon>
        <taxon>Fungi</taxon>
        <taxon>Dikarya</taxon>
        <taxon>Ascomycota</taxon>
        <taxon>Pezizomycotina</taxon>
        <taxon>Sordariomycetes</taxon>
        <taxon>Hypocreomycetidae</taxon>
        <taxon>Hypocreales</taxon>
        <taxon>Hypocreaceae</taxon>
        <taxon>Trichoderma</taxon>
    </lineage>
</organism>
<gene>
    <name evidence="4" type="ORF">M440DRAFT_1450920</name>
</gene>